<keyword evidence="2" id="KW-1185">Reference proteome</keyword>
<reference evidence="1 2" key="1">
    <citation type="journal article" date="2020" name="Cell">
        <title>Large-Scale Comparative Analyses of Tick Genomes Elucidate Their Genetic Diversity and Vector Capacities.</title>
        <authorList>
            <consortium name="Tick Genome and Microbiome Consortium (TIGMIC)"/>
            <person name="Jia N."/>
            <person name="Wang J."/>
            <person name="Shi W."/>
            <person name="Du L."/>
            <person name="Sun Y."/>
            <person name="Zhan W."/>
            <person name="Jiang J.F."/>
            <person name="Wang Q."/>
            <person name="Zhang B."/>
            <person name="Ji P."/>
            <person name="Bell-Sakyi L."/>
            <person name="Cui X.M."/>
            <person name="Yuan T.T."/>
            <person name="Jiang B.G."/>
            <person name="Yang W.F."/>
            <person name="Lam T.T."/>
            <person name="Chang Q.C."/>
            <person name="Ding S.J."/>
            <person name="Wang X.J."/>
            <person name="Zhu J.G."/>
            <person name="Ruan X.D."/>
            <person name="Zhao L."/>
            <person name="Wei J.T."/>
            <person name="Ye R.Z."/>
            <person name="Que T.C."/>
            <person name="Du C.H."/>
            <person name="Zhou Y.H."/>
            <person name="Cheng J.X."/>
            <person name="Dai P.F."/>
            <person name="Guo W.B."/>
            <person name="Han X.H."/>
            <person name="Huang E.J."/>
            <person name="Li L.F."/>
            <person name="Wei W."/>
            <person name="Gao Y.C."/>
            <person name="Liu J.Z."/>
            <person name="Shao H.Z."/>
            <person name="Wang X."/>
            <person name="Wang C.C."/>
            <person name="Yang T.C."/>
            <person name="Huo Q.B."/>
            <person name="Li W."/>
            <person name="Chen H.Y."/>
            <person name="Chen S.E."/>
            <person name="Zhou L.G."/>
            <person name="Ni X.B."/>
            <person name="Tian J.H."/>
            <person name="Sheng Y."/>
            <person name="Liu T."/>
            <person name="Pan Y.S."/>
            <person name="Xia L.Y."/>
            <person name="Li J."/>
            <person name="Zhao F."/>
            <person name="Cao W.C."/>
        </authorList>
    </citation>
    <scope>NUCLEOTIDE SEQUENCE [LARGE SCALE GENOMIC DNA]</scope>
    <source>
        <strain evidence="1">HaeL-2018</strain>
    </source>
</reference>
<protein>
    <submittedName>
        <fullName evidence="1">Uncharacterized protein</fullName>
    </submittedName>
</protein>
<dbReference type="EMBL" id="JABSTR010000008">
    <property type="protein sequence ID" value="KAH9376440.1"/>
    <property type="molecule type" value="Genomic_DNA"/>
</dbReference>
<evidence type="ECO:0000313" key="1">
    <source>
        <dbReference type="EMBL" id="KAH9376440.1"/>
    </source>
</evidence>
<organism evidence="1 2">
    <name type="scientific">Haemaphysalis longicornis</name>
    <name type="common">Bush tick</name>
    <dbReference type="NCBI Taxonomy" id="44386"/>
    <lineage>
        <taxon>Eukaryota</taxon>
        <taxon>Metazoa</taxon>
        <taxon>Ecdysozoa</taxon>
        <taxon>Arthropoda</taxon>
        <taxon>Chelicerata</taxon>
        <taxon>Arachnida</taxon>
        <taxon>Acari</taxon>
        <taxon>Parasitiformes</taxon>
        <taxon>Ixodida</taxon>
        <taxon>Ixodoidea</taxon>
        <taxon>Ixodidae</taxon>
        <taxon>Haemaphysalinae</taxon>
        <taxon>Haemaphysalis</taxon>
    </lineage>
</organism>
<dbReference type="AlphaFoldDB" id="A0A9J6GP91"/>
<sequence>MKLHKWMSNNTELLNLLEEGAVQHQYHDFGHSATAKVLVVGWNPQSDVFEYRLTALIDILSAKMYTKRLVLRVSARTFDSFGFI</sequence>
<dbReference type="Proteomes" id="UP000821853">
    <property type="component" value="Unassembled WGS sequence"/>
</dbReference>
<accession>A0A9J6GP91</accession>
<name>A0A9J6GP91_HAELO</name>
<dbReference type="VEuPathDB" id="VectorBase:HLOH_062359"/>
<evidence type="ECO:0000313" key="2">
    <source>
        <dbReference type="Proteomes" id="UP000821853"/>
    </source>
</evidence>
<comment type="caution">
    <text evidence="1">The sequence shown here is derived from an EMBL/GenBank/DDBJ whole genome shotgun (WGS) entry which is preliminary data.</text>
</comment>
<gene>
    <name evidence="1" type="ORF">HPB48_014707</name>
</gene>
<proteinExistence type="predicted"/>